<keyword evidence="2" id="KW-1185">Reference proteome</keyword>
<sequence length="265" mass="30434">MREKPWIQTFEVIAGGASKELADSVTGTQQIRGQLLPQGIIQSCYAQRCCLCGHRISPAEETRGDPPLHKDPDRCVRTGEWSCSDKVKRSLLLGAWYMQRAWRELRETDKGFYLLANSSDKQVIVTEEAVPGGIMPKVDGLTPACQRQLEECLGNTGQCRASMAAMSYSLHKLLVNGTQSHVGQVYEIQLYLGENLQHEHWVHRLRLRRGRKCDFVLDLTESQYGAHWPLIAPWKDWMKRFAVKPKITHHRRLGRCRELHYRGER</sequence>
<organism evidence="1 2">
    <name type="scientific">Polyplosphaeria fusca</name>
    <dbReference type="NCBI Taxonomy" id="682080"/>
    <lineage>
        <taxon>Eukaryota</taxon>
        <taxon>Fungi</taxon>
        <taxon>Dikarya</taxon>
        <taxon>Ascomycota</taxon>
        <taxon>Pezizomycotina</taxon>
        <taxon>Dothideomycetes</taxon>
        <taxon>Pleosporomycetidae</taxon>
        <taxon>Pleosporales</taxon>
        <taxon>Tetraplosphaeriaceae</taxon>
        <taxon>Polyplosphaeria</taxon>
    </lineage>
</organism>
<dbReference type="AlphaFoldDB" id="A0A9P4QNQ8"/>
<evidence type="ECO:0000313" key="2">
    <source>
        <dbReference type="Proteomes" id="UP000799444"/>
    </source>
</evidence>
<reference evidence="1" key="1">
    <citation type="journal article" date="2020" name="Stud. Mycol.">
        <title>101 Dothideomycetes genomes: a test case for predicting lifestyles and emergence of pathogens.</title>
        <authorList>
            <person name="Haridas S."/>
            <person name="Albert R."/>
            <person name="Binder M."/>
            <person name="Bloem J."/>
            <person name="Labutti K."/>
            <person name="Salamov A."/>
            <person name="Andreopoulos B."/>
            <person name="Baker S."/>
            <person name="Barry K."/>
            <person name="Bills G."/>
            <person name="Bluhm B."/>
            <person name="Cannon C."/>
            <person name="Castanera R."/>
            <person name="Culley D."/>
            <person name="Daum C."/>
            <person name="Ezra D."/>
            <person name="Gonzalez J."/>
            <person name="Henrissat B."/>
            <person name="Kuo A."/>
            <person name="Liang C."/>
            <person name="Lipzen A."/>
            <person name="Lutzoni F."/>
            <person name="Magnuson J."/>
            <person name="Mondo S."/>
            <person name="Nolan M."/>
            <person name="Ohm R."/>
            <person name="Pangilinan J."/>
            <person name="Park H.-J."/>
            <person name="Ramirez L."/>
            <person name="Alfaro M."/>
            <person name="Sun H."/>
            <person name="Tritt A."/>
            <person name="Yoshinaga Y."/>
            <person name="Zwiers L.-H."/>
            <person name="Turgeon B."/>
            <person name="Goodwin S."/>
            <person name="Spatafora J."/>
            <person name="Crous P."/>
            <person name="Grigoriev I."/>
        </authorList>
    </citation>
    <scope>NUCLEOTIDE SEQUENCE</scope>
    <source>
        <strain evidence="1">CBS 125425</strain>
    </source>
</reference>
<proteinExistence type="predicted"/>
<protein>
    <submittedName>
        <fullName evidence="1">Uncharacterized protein</fullName>
    </submittedName>
</protein>
<dbReference type="Proteomes" id="UP000799444">
    <property type="component" value="Unassembled WGS sequence"/>
</dbReference>
<gene>
    <name evidence="1" type="ORF">EJ04DRAFT_526613</name>
</gene>
<name>A0A9P4QNQ8_9PLEO</name>
<accession>A0A9P4QNQ8</accession>
<evidence type="ECO:0000313" key="1">
    <source>
        <dbReference type="EMBL" id="KAF2730832.1"/>
    </source>
</evidence>
<comment type="caution">
    <text evidence="1">The sequence shown here is derived from an EMBL/GenBank/DDBJ whole genome shotgun (WGS) entry which is preliminary data.</text>
</comment>
<dbReference type="EMBL" id="ML996208">
    <property type="protein sequence ID" value="KAF2730832.1"/>
    <property type="molecule type" value="Genomic_DNA"/>
</dbReference>